<name>A0ABZ0KQ25_STRC4</name>
<reference evidence="2 3" key="1">
    <citation type="journal article" date="2021" name="J. Microbiol. Biotechnol.">
        <title>An Efficient Markerless Deletion System Suitable for the Industrial Strains of Streptomyces.</title>
        <authorList>
            <person name="Dong J."/>
            <person name="Wei J."/>
            <person name="Li H."/>
            <person name="Zhao S."/>
            <person name="Guan W."/>
        </authorList>
    </citation>
    <scope>NUCLEOTIDE SEQUENCE [LARGE SCALE GENOMIC DNA]</scope>
    <source>
        <strain evidence="2 3">CICC 11043</strain>
    </source>
</reference>
<dbReference type="RefSeq" id="WP_193509166.1">
    <property type="nucleotide sequence ID" value="NZ_BMSO01000033.1"/>
</dbReference>
<proteinExistence type="predicted"/>
<feature type="transmembrane region" description="Helical" evidence="1">
    <location>
        <begin position="218"/>
        <end position="245"/>
    </location>
</feature>
<evidence type="ECO:0000313" key="3">
    <source>
        <dbReference type="Proteomes" id="UP001305002"/>
    </source>
</evidence>
<feature type="transmembrane region" description="Helical" evidence="1">
    <location>
        <begin position="59"/>
        <end position="85"/>
    </location>
</feature>
<dbReference type="Proteomes" id="UP001305002">
    <property type="component" value="Chromosome"/>
</dbReference>
<accession>A0ABZ0KQ25</accession>
<evidence type="ECO:0000256" key="1">
    <source>
        <dbReference type="SAM" id="Phobius"/>
    </source>
</evidence>
<feature type="transmembrane region" description="Helical" evidence="1">
    <location>
        <begin position="20"/>
        <end position="38"/>
    </location>
</feature>
<sequence>MTPMLDGLGAKLAEKWLSTVAAPGLFFVGAAASTVVLGHDSALDWHALRRQVRHWATAMSGWSTVGQLTAVALAVLAAVAVGTLARSCATGAERIWTGDWPGPARPLARRLTAHRTRRWRRIGADIQRCRAGAPARGRSAALWQEIDEHTARRDRIAKAEPSRPTHIGDQFAALDARVRHQYGIDLACCWSRLWLVLPDDVRTELRASRARFDAALTLFMWAACYAVLGCFWWPAAVGAAVTVFVSWRRGRRAAELHAELAEAAVDVHLRRLVDELGLGPIDALPAPRIGRAINRIARKAA</sequence>
<evidence type="ECO:0000313" key="2">
    <source>
        <dbReference type="EMBL" id="WOT40167.1"/>
    </source>
</evidence>
<keyword evidence="1" id="KW-0472">Membrane</keyword>
<organism evidence="2 3">
    <name type="scientific">Streptomyces coeruleorubidus</name>
    <dbReference type="NCBI Taxonomy" id="116188"/>
    <lineage>
        <taxon>Bacteria</taxon>
        <taxon>Bacillati</taxon>
        <taxon>Actinomycetota</taxon>
        <taxon>Actinomycetes</taxon>
        <taxon>Kitasatosporales</taxon>
        <taxon>Streptomycetaceae</taxon>
        <taxon>Streptomyces</taxon>
    </lineage>
</organism>
<keyword evidence="3" id="KW-1185">Reference proteome</keyword>
<dbReference type="EMBL" id="CP137524">
    <property type="protein sequence ID" value="WOT40167.1"/>
    <property type="molecule type" value="Genomic_DNA"/>
</dbReference>
<keyword evidence="1" id="KW-1133">Transmembrane helix</keyword>
<gene>
    <name evidence="2" type="ORF">R5U08_00115</name>
</gene>
<protein>
    <recommendedName>
        <fullName evidence="4">Vegetative cell wall protein gp1</fullName>
    </recommendedName>
</protein>
<keyword evidence="1" id="KW-0812">Transmembrane</keyword>
<reference evidence="2 3" key="2">
    <citation type="journal article" date="2024" name="Microb. Biotechnol.">
        <title>The involvement of multiple ABC transporters in daunorubicin efflux in Streptomyces coeruleorubidus.</title>
        <authorList>
            <person name="Dong J."/>
            <person name="Ning J."/>
            <person name="Tian Y."/>
            <person name="Li H."/>
            <person name="Chen H."/>
            <person name="Guan W."/>
        </authorList>
    </citation>
    <scope>NUCLEOTIDE SEQUENCE [LARGE SCALE GENOMIC DNA]</scope>
    <source>
        <strain evidence="2 3">CICC 11043</strain>
    </source>
</reference>
<evidence type="ECO:0008006" key="4">
    <source>
        <dbReference type="Google" id="ProtNLM"/>
    </source>
</evidence>